<dbReference type="InterPro" id="IPR029033">
    <property type="entry name" value="His_PPase_superfam"/>
</dbReference>
<name>A0ABX0JV46_9PROT</name>
<gene>
    <name evidence="1" type="ORF">GOB81_01215</name>
</gene>
<accession>A0ABX0JV46</accession>
<organism evidence="1 2">
    <name type="scientific">Acetobacter conturbans</name>
    <dbReference type="NCBI Taxonomy" id="1737472"/>
    <lineage>
        <taxon>Bacteria</taxon>
        <taxon>Pseudomonadati</taxon>
        <taxon>Pseudomonadota</taxon>
        <taxon>Alphaproteobacteria</taxon>
        <taxon>Acetobacterales</taxon>
        <taxon>Acetobacteraceae</taxon>
        <taxon>Acetobacter</taxon>
    </lineage>
</organism>
<reference evidence="1 2" key="1">
    <citation type="journal article" date="2020" name="Int. J. Syst. Evol. Microbiol.">
        <title>Novel acetic acid bacteria from cider fermentations: Acetobacter conturbans sp. nov. and Acetobacter fallax sp. nov.</title>
        <authorList>
            <person name="Sombolestani A.S."/>
            <person name="Cleenwerck I."/>
            <person name="Cnockaert M."/>
            <person name="Borremans W."/>
            <person name="Wieme A.D."/>
            <person name="De Vuyst L."/>
            <person name="Vandamme P."/>
        </authorList>
    </citation>
    <scope>NUCLEOTIDE SEQUENCE [LARGE SCALE GENOMIC DNA]</scope>
    <source>
        <strain evidence="1 2">LMG 1627</strain>
    </source>
</reference>
<sequence length="177" mass="19185">MRVVCLARHPAVAVASGLCYGLSDVPLAVGWEAFAARLATRMRDHEIRLIVTSPLMRCRVPAERAIALAGGSLRLDDRLREISFGAWEGCKWSDISHAALDEWAADLTGFVPPGGESGEKLIERVQAFWMECPTDEPFVILSHGGPLRVLSALAKGEAVDLSVKPIRQGEVDVIDLA</sequence>
<comment type="caution">
    <text evidence="1">The sequence shown here is derived from an EMBL/GenBank/DDBJ whole genome shotgun (WGS) entry which is preliminary data.</text>
</comment>
<dbReference type="RefSeq" id="WP_173568547.1">
    <property type="nucleotide sequence ID" value="NZ_WOSY01000001.1"/>
</dbReference>
<dbReference type="SUPFAM" id="SSF53254">
    <property type="entry name" value="Phosphoglycerate mutase-like"/>
    <property type="match status" value="1"/>
</dbReference>
<dbReference type="Pfam" id="PF00300">
    <property type="entry name" value="His_Phos_1"/>
    <property type="match status" value="1"/>
</dbReference>
<keyword evidence="2" id="KW-1185">Reference proteome</keyword>
<dbReference type="SMART" id="SM00855">
    <property type="entry name" value="PGAM"/>
    <property type="match status" value="1"/>
</dbReference>
<proteinExistence type="predicted"/>
<dbReference type="EMBL" id="WOSY01000001">
    <property type="protein sequence ID" value="NHN87257.1"/>
    <property type="molecule type" value="Genomic_DNA"/>
</dbReference>
<protein>
    <submittedName>
        <fullName evidence="1">Phosphoglycerate mutase</fullName>
    </submittedName>
</protein>
<evidence type="ECO:0000313" key="1">
    <source>
        <dbReference type="EMBL" id="NHN87257.1"/>
    </source>
</evidence>
<dbReference type="Proteomes" id="UP000631653">
    <property type="component" value="Unassembled WGS sequence"/>
</dbReference>
<evidence type="ECO:0000313" key="2">
    <source>
        <dbReference type="Proteomes" id="UP000631653"/>
    </source>
</evidence>
<dbReference type="CDD" id="cd07067">
    <property type="entry name" value="HP_PGM_like"/>
    <property type="match status" value="1"/>
</dbReference>
<dbReference type="Gene3D" id="3.40.50.1240">
    <property type="entry name" value="Phosphoglycerate mutase-like"/>
    <property type="match status" value="1"/>
</dbReference>
<dbReference type="InterPro" id="IPR013078">
    <property type="entry name" value="His_Pase_superF_clade-1"/>
</dbReference>
<dbReference type="PANTHER" id="PTHR48100">
    <property type="entry name" value="BROAD-SPECIFICITY PHOSPHATASE YOR283W-RELATED"/>
    <property type="match status" value="1"/>
</dbReference>
<dbReference type="InterPro" id="IPR050275">
    <property type="entry name" value="PGM_Phosphatase"/>
</dbReference>